<organism evidence="1">
    <name type="scientific">Anguilla anguilla</name>
    <name type="common">European freshwater eel</name>
    <name type="synonym">Muraena anguilla</name>
    <dbReference type="NCBI Taxonomy" id="7936"/>
    <lineage>
        <taxon>Eukaryota</taxon>
        <taxon>Metazoa</taxon>
        <taxon>Chordata</taxon>
        <taxon>Craniata</taxon>
        <taxon>Vertebrata</taxon>
        <taxon>Euteleostomi</taxon>
        <taxon>Actinopterygii</taxon>
        <taxon>Neopterygii</taxon>
        <taxon>Teleostei</taxon>
        <taxon>Anguilliformes</taxon>
        <taxon>Anguillidae</taxon>
        <taxon>Anguilla</taxon>
    </lineage>
</organism>
<reference evidence="1" key="2">
    <citation type="journal article" date="2015" name="Fish Shellfish Immunol.">
        <title>Early steps in the European eel (Anguilla anguilla)-Vibrio vulnificus interaction in the gills: Role of the RtxA13 toxin.</title>
        <authorList>
            <person name="Callol A."/>
            <person name="Pajuelo D."/>
            <person name="Ebbesson L."/>
            <person name="Teles M."/>
            <person name="MacKenzie S."/>
            <person name="Amaro C."/>
        </authorList>
    </citation>
    <scope>NUCLEOTIDE SEQUENCE</scope>
</reference>
<sequence length="32" mass="3782">MTHLNNNIAKSKSESENMEVQFFNWYYQISGA</sequence>
<accession>A0A0E9RDC3</accession>
<evidence type="ECO:0000313" key="1">
    <source>
        <dbReference type="EMBL" id="JAH27161.1"/>
    </source>
</evidence>
<name>A0A0E9RDC3_ANGAN</name>
<proteinExistence type="predicted"/>
<reference evidence="1" key="1">
    <citation type="submission" date="2014-11" db="EMBL/GenBank/DDBJ databases">
        <authorList>
            <person name="Amaro Gonzalez C."/>
        </authorList>
    </citation>
    <scope>NUCLEOTIDE SEQUENCE</scope>
</reference>
<dbReference type="AlphaFoldDB" id="A0A0E9RDC3"/>
<protein>
    <submittedName>
        <fullName evidence="1">Uncharacterized protein</fullName>
    </submittedName>
</protein>
<dbReference type="EMBL" id="GBXM01081416">
    <property type="protein sequence ID" value="JAH27161.1"/>
    <property type="molecule type" value="Transcribed_RNA"/>
</dbReference>